<proteinExistence type="predicted"/>
<keyword evidence="4" id="KW-1185">Reference proteome</keyword>
<dbReference type="AlphaFoldDB" id="A0A261UFP6"/>
<evidence type="ECO:0000313" key="4">
    <source>
        <dbReference type="Proteomes" id="UP000215767"/>
    </source>
</evidence>
<dbReference type="InterPro" id="IPR010982">
    <property type="entry name" value="Lambda_DNA-bd_dom_sf"/>
</dbReference>
<evidence type="ECO:0000256" key="1">
    <source>
        <dbReference type="SAM" id="MobiDB-lite"/>
    </source>
</evidence>
<gene>
    <name evidence="3" type="ORF">CAL28_15360</name>
</gene>
<dbReference type="InterPro" id="IPR001387">
    <property type="entry name" value="Cro/C1-type_HTH"/>
</dbReference>
<dbReference type="Gene3D" id="1.10.260.40">
    <property type="entry name" value="lambda repressor-like DNA-binding domains"/>
    <property type="match status" value="1"/>
</dbReference>
<feature type="region of interest" description="Disordered" evidence="1">
    <location>
        <begin position="87"/>
        <end position="114"/>
    </location>
</feature>
<dbReference type="RefSeq" id="WP_094842164.1">
    <property type="nucleotide sequence ID" value="NZ_NEVS01000004.1"/>
</dbReference>
<organism evidence="3 4">
    <name type="scientific">Bordetella genomosp. 11</name>
    <dbReference type="NCBI Taxonomy" id="1416808"/>
    <lineage>
        <taxon>Bacteria</taxon>
        <taxon>Pseudomonadati</taxon>
        <taxon>Pseudomonadota</taxon>
        <taxon>Betaproteobacteria</taxon>
        <taxon>Burkholderiales</taxon>
        <taxon>Alcaligenaceae</taxon>
        <taxon>Bordetella</taxon>
    </lineage>
</organism>
<protein>
    <submittedName>
        <fullName evidence="3">Transcriptional regulator</fullName>
    </submittedName>
</protein>
<dbReference type="SMART" id="SM00530">
    <property type="entry name" value="HTH_XRE"/>
    <property type="match status" value="1"/>
</dbReference>
<dbReference type="PROSITE" id="PS50943">
    <property type="entry name" value="HTH_CROC1"/>
    <property type="match status" value="1"/>
</dbReference>
<evidence type="ECO:0000313" key="3">
    <source>
        <dbReference type="EMBL" id="OZI60758.1"/>
    </source>
</evidence>
<name>A0A261UFP6_9BORD</name>
<evidence type="ECO:0000259" key="2">
    <source>
        <dbReference type="PROSITE" id="PS50943"/>
    </source>
</evidence>
<comment type="caution">
    <text evidence="3">The sequence shown here is derived from an EMBL/GenBank/DDBJ whole genome shotgun (WGS) entry which is preliminary data.</text>
</comment>
<dbReference type="SUPFAM" id="SSF47413">
    <property type="entry name" value="lambda repressor-like DNA-binding domains"/>
    <property type="match status" value="1"/>
</dbReference>
<dbReference type="GO" id="GO:0003677">
    <property type="term" value="F:DNA binding"/>
    <property type="evidence" value="ECO:0007669"/>
    <property type="project" value="InterPro"/>
</dbReference>
<feature type="domain" description="HTH cro/C1-type" evidence="2">
    <location>
        <begin position="22"/>
        <end position="76"/>
    </location>
</feature>
<dbReference type="Proteomes" id="UP000215767">
    <property type="component" value="Unassembled WGS sequence"/>
</dbReference>
<dbReference type="OrthoDB" id="7365273at2"/>
<accession>A0A261UFP6</accession>
<dbReference type="CDD" id="cd00093">
    <property type="entry name" value="HTH_XRE"/>
    <property type="match status" value="1"/>
</dbReference>
<dbReference type="Pfam" id="PF13560">
    <property type="entry name" value="HTH_31"/>
    <property type="match status" value="1"/>
</dbReference>
<reference evidence="4" key="1">
    <citation type="submission" date="2017-05" db="EMBL/GenBank/DDBJ databases">
        <title>Complete and WGS of Bordetella genogroups.</title>
        <authorList>
            <person name="Spilker T."/>
            <person name="Lipuma J."/>
        </authorList>
    </citation>
    <scope>NUCLEOTIDE SEQUENCE [LARGE SCALE GENOMIC DNA]</scope>
    <source>
        <strain evidence="4">AU8856</strain>
    </source>
</reference>
<sequence>MKKKIAPTFDAAQALAQVGANLRTARLRRAETEAALAERIGVSRSTIVRLEKGDGGVSAALLFEALLQYGFSEQLFQLADPERDKVGQRLDAVRRPARGSRKAPHAHRADPDTL</sequence>
<feature type="compositionally biased region" description="Basic residues" evidence="1">
    <location>
        <begin position="95"/>
        <end position="106"/>
    </location>
</feature>
<dbReference type="EMBL" id="NEVS01000004">
    <property type="protein sequence ID" value="OZI60758.1"/>
    <property type="molecule type" value="Genomic_DNA"/>
</dbReference>